<dbReference type="EMBL" id="MHKN01000027">
    <property type="protein sequence ID" value="OGY92004.1"/>
    <property type="molecule type" value="Genomic_DNA"/>
</dbReference>
<evidence type="ECO:0000256" key="5">
    <source>
        <dbReference type="ARBA" id="ARBA00005359"/>
    </source>
</evidence>
<evidence type="ECO:0000313" key="16">
    <source>
        <dbReference type="EMBL" id="OGY92004.1"/>
    </source>
</evidence>
<keyword evidence="9" id="KW-0288">FMN</keyword>
<evidence type="ECO:0000256" key="8">
    <source>
        <dbReference type="ARBA" id="ARBA00022630"/>
    </source>
</evidence>
<evidence type="ECO:0000256" key="7">
    <source>
        <dbReference type="ARBA" id="ARBA00018366"/>
    </source>
</evidence>
<dbReference type="NCBIfam" id="TIGR01036">
    <property type="entry name" value="pyrD_sub2"/>
    <property type="match status" value="1"/>
</dbReference>
<evidence type="ECO:0000256" key="1">
    <source>
        <dbReference type="ARBA" id="ARBA00001917"/>
    </source>
</evidence>
<dbReference type="NCBIfam" id="NF003652">
    <property type="entry name" value="PRK05286.2-5"/>
    <property type="match status" value="1"/>
</dbReference>
<evidence type="ECO:0000256" key="9">
    <source>
        <dbReference type="ARBA" id="ARBA00022643"/>
    </source>
</evidence>
<evidence type="ECO:0000256" key="12">
    <source>
        <dbReference type="ARBA" id="ARBA00023136"/>
    </source>
</evidence>
<comment type="cofactor">
    <cofactor evidence="1">
        <name>FMN</name>
        <dbReference type="ChEBI" id="CHEBI:58210"/>
    </cofactor>
</comment>
<evidence type="ECO:0000256" key="13">
    <source>
        <dbReference type="ARBA" id="ARBA00048639"/>
    </source>
</evidence>
<name>A0A1G2BS66_9BACT</name>
<keyword evidence="11" id="KW-0560">Oxidoreductase</keyword>
<comment type="function">
    <text evidence="2">Catalyzes the conversion of dihydroorotate to orotate with quinone as electron acceptor.</text>
</comment>
<evidence type="ECO:0000256" key="11">
    <source>
        <dbReference type="ARBA" id="ARBA00023002"/>
    </source>
</evidence>
<dbReference type="PANTHER" id="PTHR48109:SF4">
    <property type="entry name" value="DIHYDROOROTATE DEHYDROGENASE (QUINONE), MITOCHONDRIAL"/>
    <property type="match status" value="1"/>
</dbReference>
<dbReference type="InterPro" id="IPR050074">
    <property type="entry name" value="DHO_dehydrogenase"/>
</dbReference>
<dbReference type="Pfam" id="PF01180">
    <property type="entry name" value="DHO_dh"/>
    <property type="match status" value="1"/>
</dbReference>
<keyword evidence="12" id="KW-0472">Membrane</keyword>
<keyword evidence="10" id="KW-0665">Pyrimidine biosynthesis</keyword>
<sequence length="361" mass="40022">MFYKLFVRPALFQLSRHDPEIAHDWALTTLKGAGRKDVARNALTRLTRVEDERLSQTLFGLRFPNPIGLAAGFDHNAEAIHGLAALGFGFLEVGTVTQHEQPGSDRPRVVRYPRERALINRMGFPNVGAAMVRNRIVRLGKPQGVPLGISIGKSAVTPLDQAVGDYVFSFQALYEVADYFVVNVSSPNTPGLRRLQEKERFRELLIALQQANRSLGSGRPLKPILVKLSPDVTYPQIVDALGVCFDTSVAGVVAVNTSVVRSRQHEHLTEEGGLSGKPLFRRSLDVVRFIRREAGSRMPIIGVGGIFSARDAYYMMTMGANLVQIYTSLVYEGPFVVKKMNRGLLRLLRKEGLQNFAQVNP</sequence>
<evidence type="ECO:0000313" key="17">
    <source>
        <dbReference type="Proteomes" id="UP000177349"/>
    </source>
</evidence>
<evidence type="ECO:0000256" key="4">
    <source>
        <dbReference type="ARBA" id="ARBA00005161"/>
    </source>
</evidence>
<keyword evidence="8" id="KW-0285">Flavoprotein</keyword>
<dbReference type="InterPro" id="IPR013785">
    <property type="entry name" value="Aldolase_TIM"/>
</dbReference>
<evidence type="ECO:0000256" key="6">
    <source>
        <dbReference type="ARBA" id="ARBA00012791"/>
    </source>
</evidence>
<comment type="subcellular location">
    <subcellularLocation>
        <location evidence="3">Membrane</location>
    </subcellularLocation>
</comment>
<comment type="catalytic activity">
    <reaction evidence="13">
        <text>(S)-dihydroorotate + a quinone = orotate + a quinol</text>
        <dbReference type="Rhea" id="RHEA:30187"/>
        <dbReference type="ChEBI" id="CHEBI:24646"/>
        <dbReference type="ChEBI" id="CHEBI:30839"/>
        <dbReference type="ChEBI" id="CHEBI:30864"/>
        <dbReference type="ChEBI" id="CHEBI:132124"/>
        <dbReference type="EC" id="1.3.5.2"/>
    </reaction>
</comment>
<evidence type="ECO:0000256" key="2">
    <source>
        <dbReference type="ARBA" id="ARBA00003125"/>
    </source>
</evidence>
<evidence type="ECO:0000256" key="3">
    <source>
        <dbReference type="ARBA" id="ARBA00004370"/>
    </source>
</evidence>
<dbReference type="InterPro" id="IPR005720">
    <property type="entry name" value="Dihydroorotate_DH_cat"/>
</dbReference>
<dbReference type="AlphaFoldDB" id="A0A1G2BS66"/>
<dbReference type="InterPro" id="IPR005719">
    <property type="entry name" value="Dihydroorotate_DH_2"/>
</dbReference>
<evidence type="ECO:0000256" key="14">
    <source>
        <dbReference type="NCBIfam" id="TIGR01036"/>
    </source>
</evidence>
<dbReference type="Gene3D" id="3.20.20.70">
    <property type="entry name" value="Aldolase class I"/>
    <property type="match status" value="1"/>
</dbReference>
<dbReference type="EC" id="1.3.5.2" evidence="6 14"/>
<dbReference type="PANTHER" id="PTHR48109">
    <property type="entry name" value="DIHYDROOROTATE DEHYDROGENASE (QUINONE), MITOCHONDRIAL-RELATED"/>
    <property type="match status" value="1"/>
</dbReference>
<dbReference type="GO" id="GO:0006207">
    <property type="term" value="P:'de novo' pyrimidine nucleobase biosynthetic process"/>
    <property type="evidence" value="ECO:0007669"/>
    <property type="project" value="UniProtKB-UniRule"/>
</dbReference>
<dbReference type="HAMAP" id="MF_00225">
    <property type="entry name" value="DHO_dh_type2"/>
    <property type="match status" value="1"/>
</dbReference>
<dbReference type="Proteomes" id="UP000177349">
    <property type="component" value="Unassembled WGS sequence"/>
</dbReference>
<dbReference type="GO" id="GO:0005886">
    <property type="term" value="C:plasma membrane"/>
    <property type="evidence" value="ECO:0007669"/>
    <property type="project" value="TreeGrafter"/>
</dbReference>
<feature type="domain" description="Dihydroorotate dehydrogenase catalytic" evidence="15">
    <location>
        <begin position="54"/>
        <end position="348"/>
    </location>
</feature>
<evidence type="ECO:0000259" key="15">
    <source>
        <dbReference type="Pfam" id="PF01180"/>
    </source>
</evidence>
<gene>
    <name evidence="16" type="ORF">A3B31_03360</name>
</gene>
<organism evidence="16 17">
    <name type="scientific">Candidatus Komeilibacteria bacterium RIFCSPLOWO2_01_FULL_53_11</name>
    <dbReference type="NCBI Taxonomy" id="1798552"/>
    <lineage>
        <taxon>Bacteria</taxon>
        <taxon>Candidatus Komeiliibacteriota</taxon>
    </lineage>
</organism>
<comment type="similarity">
    <text evidence="5">Belongs to the dihydroorotate dehydrogenase family. Type 2 subfamily.</text>
</comment>
<feature type="non-terminal residue" evidence="16">
    <location>
        <position position="361"/>
    </location>
</feature>
<dbReference type="GO" id="GO:0005737">
    <property type="term" value="C:cytoplasm"/>
    <property type="evidence" value="ECO:0007669"/>
    <property type="project" value="InterPro"/>
</dbReference>
<dbReference type="PROSITE" id="PS00912">
    <property type="entry name" value="DHODEHASE_2"/>
    <property type="match status" value="1"/>
</dbReference>
<protein>
    <recommendedName>
        <fullName evidence="7 14">Dihydroorotate dehydrogenase (quinone)</fullName>
        <ecNumber evidence="6 14">1.3.5.2</ecNumber>
    </recommendedName>
</protein>
<dbReference type="SUPFAM" id="SSF51395">
    <property type="entry name" value="FMN-linked oxidoreductases"/>
    <property type="match status" value="1"/>
</dbReference>
<dbReference type="GO" id="GO:0044205">
    <property type="term" value="P:'de novo' UMP biosynthetic process"/>
    <property type="evidence" value="ECO:0007669"/>
    <property type="project" value="UniProtKB-UniPathway"/>
</dbReference>
<dbReference type="InterPro" id="IPR001295">
    <property type="entry name" value="Dihydroorotate_DH_CS"/>
</dbReference>
<dbReference type="UniPathway" id="UPA00070">
    <property type="reaction ID" value="UER00946"/>
</dbReference>
<comment type="caution">
    <text evidence="16">The sequence shown here is derived from an EMBL/GenBank/DDBJ whole genome shotgun (WGS) entry which is preliminary data.</text>
</comment>
<reference evidence="16 17" key="1">
    <citation type="journal article" date="2016" name="Nat. Commun.">
        <title>Thousands of microbial genomes shed light on interconnected biogeochemical processes in an aquifer system.</title>
        <authorList>
            <person name="Anantharaman K."/>
            <person name="Brown C.T."/>
            <person name="Hug L.A."/>
            <person name="Sharon I."/>
            <person name="Castelle C.J."/>
            <person name="Probst A.J."/>
            <person name="Thomas B.C."/>
            <person name="Singh A."/>
            <person name="Wilkins M.J."/>
            <person name="Karaoz U."/>
            <person name="Brodie E.L."/>
            <person name="Williams K.H."/>
            <person name="Hubbard S.S."/>
            <person name="Banfield J.F."/>
        </authorList>
    </citation>
    <scope>NUCLEOTIDE SEQUENCE [LARGE SCALE GENOMIC DNA]</scope>
</reference>
<dbReference type="CDD" id="cd04738">
    <property type="entry name" value="DHOD_2_like"/>
    <property type="match status" value="1"/>
</dbReference>
<proteinExistence type="inferred from homology"/>
<accession>A0A1G2BS66</accession>
<evidence type="ECO:0000256" key="10">
    <source>
        <dbReference type="ARBA" id="ARBA00022975"/>
    </source>
</evidence>
<comment type="pathway">
    <text evidence="4">Pyrimidine metabolism; UMP biosynthesis via de novo pathway; orotate from (S)-dihydroorotate (quinone route): step 1/1.</text>
</comment>
<dbReference type="GO" id="GO:0106430">
    <property type="term" value="F:dihydroorotate dehydrogenase (quinone) activity"/>
    <property type="evidence" value="ECO:0007669"/>
    <property type="project" value="UniProtKB-EC"/>
</dbReference>